<keyword evidence="3" id="KW-1185">Reference proteome</keyword>
<evidence type="ECO:0000313" key="2">
    <source>
        <dbReference type="EMBL" id="KAG2271044.1"/>
    </source>
</evidence>
<evidence type="ECO:0000313" key="3">
    <source>
        <dbReference type="Proteomes" id="UP000886595"/>
    </source>
</evidence>
<comment type="caution">
    <text evidence="2">The sequence shown here is derived from an EMBL/GenBank/DDBJ whole genome shotgun (WGS) entry which is preliminary data.</text>
</comment>
<protein>
    <submittedName>
        <fullName evidence="2">Uncharacterized protein</fullName>
    </submittedName>
</protein>
<feature type="region of interest" description="Disordered" evidence="1">
    <location>
        <begin position="46"/>
        <end position="68"/>
    </location>
</feature>
<organism evidence="2 3">
    <name type="scientific">Brassica carinata</name>
    <name type="common">Ethiopian mustard</name>
    <name type="synonym">Abyssinian cabbage</name>
    <dbReference type="NCBI Taxonomy" id="52824"/>
    <lineage>
        <taxon>Eukaryota</taxon>
        <taxon>Viridiplantae</taxon>
        <taxon>Streptophyta</taxon>
        <taxon>Embryophyta</taxon>
        <taxon>Tracheophyta</taxon>
        <taxon>Spermatophyta</taxon>
        <taxon>Magnoliopsida</taxon>
        <taxon>eudicotyledons</taxon>
        <taxon>Gunneridae</taxon>
        <taxon>Pentapetalae</taxon>
        <taxon>rosids</taxon>
        <taxon>malvids</taxon>
        <taxon>Brassicales</taxon>
        <taxon>Brassicaceae</taxon>
        <taxon>Brassiceae</taxon>
        <taxon>Brassica</taxon>
    </lineage>
</organism>
<proteinExistence type="predicted"/>
<dbReference type="EMBL" id="JAAMPC010000013">
    <property type="protein sequence ID" value="KAG2271044.1"/>
    <property type="molecule type" value="Genomic_DNA"/>
</dbReference>
<sequence length="68" mass="7422">MSFPAHSSTRPRLYARDRSTMSAFFQSSGKAEERGNESEAKINSFKGGLRGFGDGTHAHAPAGHRTRL</sequence>
<reference evidence="2 3" key="1">
    <citation type="submission" date="2020-02" db="EMBL/GenBank/DDBJ databases">
        <authorList>
            <person name="Ma Q."/>
            <person name="Huang Y."/>
            <person name="Song X."/>
            <person name="Pei D."/>
        </authorList>
    </citation>
    <scope>NUCLEOTIDE SEQUENCE [LARGE SCALE GENOMIC DNA]</scope>
    <source>
        <strain evidence="2">Sxm20200214</strain>
        <tissue evidence="2">Leaf</tissue>
    </source>
</reference>
<evidence type="ECO:0000256" key="1">
    <source>
        <dbReference type="SAM" id="MobiDB-lite"/>
    </source>
</evidence>
<accession>A0A8X7QPH5</accession>
<dbReference type="OrthoDB" id="10367406at2759"/>
<dbReference type="Proteomes" id="UP000886595">
    <property type="component" value="Unassembled WGS sequence"/>
</dbReference>
<dbReference type="AlphaFoldDB" id="A0A8X7QPH5"/>
<name>A0A8X7QPH5_BRACI</name>
<gene>
    <name evidence="2" type="ORF">Bca52824_065599</name>
</gene>